<evidence type="ECO:0000259" key="4">
    <source>
        <dbReference type="PROSITE" id="PS51194"/>
    </source>
</evidence>
<sequence length="1470" mass="159480">MSLETPLASTHDLFCAALQRLGGAAIFSHGDTQSARAAQFSSHSPRGGQTSPICPEFSTRCEAGRIRWLNPGSDVVATPVDTVPCNDLRSYESTGATSAGAMATLPQQLMQRERVMPAQDAQRRLHHLRFFCSGSSLVEAATASEAQQTSGHAFTAARSTCGNGDCNNTWELKARYFQVAKETLTAITGRRLRTHLLGDDSTAGPGAHLLPPDERRAARASGVTTAARQVALRRDMGVFMNAVAHQESMLNAVAAACRTQLLKGGSAASISAPCHFFSRLPPIPMQHWAGSHLYNDCFVRYSTPDVSVPQAATKPKRSGLYGAPTLTSGSAPRGAPKALGLPLDIETELSKYWKLHSEAEARARLNALRSNDAEAFAEHISLLKVSSLLKIMEKTEDFMRRIGLRLQSHATPASADGGGGKANALSTTHTALTALDELGDTDCPGEAARCRSGDYQRFRAYVTSTKNEFKLVHSVDAFVSCQPAGLDATLLPHQMDGLRFLASLDANHINGILADEMGVGKTIQTLAFFLYLKNRGAAEPVTCRNGGRMSPKPIAPHLPHLVLAPLSVVREWREACEQFVSNALRVAVYQELDDPVRDAKAYDIVLLPIHAVRRVGAEAARIGWHYLVVDEAHKAVANLGTITARSILNLRCLRRLVLTGTPLSSDLQELWSLLFFLNPSVFADKDSFDEVFRRPFRVYAAQEMELTEEERGLLILRLHQVLRPFLLRRTKADVDATLRMTFHHLWCPLSAMQQRLLFMMREQRRTPAVFSVTGDQHSAMTSTSSSTSEAGDDASMDAEGAAGGTSHTSASPELKMGSGQCVGYSECGAAPVLASEARQSEVSPSLDTLKAHNEAHTNCDELTELVLRYLPALASAGCNDALRCAVQRDRAFGLTSAGVSESTAQFLCNHAFLLPFCSQVLHRHGLDEVTQEGYSTADSIATATLEHRVLEAEAVDGCGAAGLTLACSGKFLILHLLLSRLYVAQHKVVLFTHWLDCVDLLVDYVHSRGWASHTEVLTGGSSEVQRVTSVRRFREDPGCLFFILSVQAGGCGINLQVAHVVVLVDRDYTATNEDQALARVYRIGQRHTVRAVYLTTSDPSEQRVAQRAASKNKPRQAIINDGVFQVTRAGEEERLEEPEGIVEVATFADPQSNPGNDLDTCALWSSIPGATTPLSPTAGCQEAPGPGCEDAVHDPSGSAPDTQAPLESFWVSLSRLVDSMDQLVLTEEDRAAATSCSTEEVRDDVGCAPTTSVVARLLATRPPMSTADLHLRLERESGKAFPYPHRDSGAVLSLSSISAGDVSSGGRGGRGGGGEDSSEAFVAGEGTGFTTASEPQAAALVASVVLPPLTHPSAPTTDPLRNSALFWLEYSHLLRIAKRGPELLIDSLNTAVSNDSLENDPEEQRRRRQRRDRRVAKRMRLVSVDVPDSFREACWTKEGVDDDAEVAARYLRFLDSRARKRRQRRRKETA</sequence>
<evidence type="ECO:0000256" key="2">
    <source>
        <dbReference type="SAM" id="MobiDB-lite"/>
    </source>
</evidence>
<dbReference type="InterPro" id="IPR000330">
    <property type="entry name" value="SNF2_N"/>
</dbReference>
<gene>
    <name evidence="5" type="ORF">JKF63_02929</name>
</gene>
<keyword evidence="1" id="KW-0378">Hydrolase</keyword>
<accession>A0A836INC1</accession>
<name>A0A836INC1_9TRYP</name>
<dbReference type="CDD" id="cd17919">
    <property type="entry name" value="DEXHc_Snf"/>
    <property type="match status" value="1"/>
</dbReference>
<dbReference type="GO" id="GO:0005524">
    <property type="term" value="F:ATP binding"/>
    <property type="evidence" value="ECO:0007669"/>
    <property type="project" value="InterPro"/>
</dbReference>
<dbReference type="PANTHER" id="PTHR10799">
    <property type="entry name" value="SNF2/RAD54 HELICASE FAMILY"/>
    <property type="match status" value="1"/>
</dbReference>
<dbReference type="SMART" id="SM00490">
    <property type="entry name" value="HELICc"/>
    <property type="match status" value="1"/>
</dbReference>
<dbReference type="OrthoDB" id="272877at2759"/>
<dbReference type="SUPFAM" id="SSF52540">
    <property type="entry name" value="P-loop containing nucleoside triphosphate hydrolases"/>
    <property type="match status" value="2"/>
</dbReference>
<evidence type="ECO:0000256" key="1">
    <source>
        <dbReference type="ARBA" id="ARBA00022801"/>
    </source>
</evidence>
<dbReference type="EMBL" id="JAFJZO010000030">
    <property type="protein sequence ID" value="KAG5498643.1"/>
    <property type="molecule type" value="Genomic_DNA"/>
</dbReference>
<dbReference type="PROSITE" id="PS51192">
    <property type="entry name" value="HELICASE_ATP_BIND_1"/>
    <property type="match status" value="1"/>
</dbReference>
<dbReference type="Gene3D" id="3.40.50.300">
    <property type="entry name" value="P-loop containing nucleotide triphosphate hydrolases"/>
    <property type="match status" value="1"/>
</dbReference>
<dbReference type="Pfam" id="PF00271">
    <property type="entry name" value="Helicase_C"/>
    <property type="match status" value="1"/>
</dbReference>
<dbReference type="InterPro" id="IPR038718">
    <property type="entry name" value="SNF2-like_sf"/>
</dbReference>
<dbReference type="RefSeq" id="XP_067755397.1">
    <property type="nucleotide sequence ID" value="XM_067898953.1"/>
</dbReference>
<feature type="domain" description="Helicase ATP-binding" evidence="3">
    <location>
        <begin position="502"/>
        <end position="680"/>
    </location>
</feature>
<reference evidence="5 6" key="1">
    <citation type="submission" date="2021-02" db="EMBL/GenBank/DDBJ databases">
        <title>Porcisia hertigi Genome sequencing and assembly.</title>
        <authorList>
            <person name="Almutairi H."/>
            <person name="Gatherer D."/>
        </authorList>
    </citation>
    <scope>NUCLEOTIDE SEQUENCE [LARGE SCALE GENOMIC DNA]</scope>
    <source>
        <strain evidence="5 6">C119</strain>
    </source>
</reference>
<comment type="caution">
    <text evidence="5">The sequence shown here is derived from an EMBL/GenBank/DDBJ whole genome shotgun (WGS) entry which is preliminary data.</text>
</comment>
<feature type="region of interest" description="Disordered" evidence="2">
    <location>
        <begin position="771"/>
        <end position="812"/>
    </location>
</feature>
<evidence type="ECO:0000259" key="3">
    <source>
        <dbReference type="PROSITE" id="PS51192"/>
    </source>
</evidence>
<feature type="region of interest" description="Disordered" evidence="2">
    <location>
        <begin position="1177"/>
        <end position="1200"/>
    </location>
</feature>
<dbReference type="InterPro" id="IPR001650">
    <property type="entry name" value="Helicase_C-like"/>
</dbReference>
<dbReference type="InterPro" id="IPR027417">
    <property type="entry name" value="P-loop_NTPase"/>
</dbReference>
<feature type="domain" description="Helicase C-terminal" evidence="4">
    <location>
        <begin position="977"/>
        <end position="1131"/>
    </location>
</feature>
<dbReference type="SMART" id="SM00487">
    <property type="entry name" value="DEXDc"/>
    <property type="match status" value="1"/>
</dbReference>
<feature type="region of interest" description="Disordered" evidence="2">
    <location>
        <begin position="310"/>
        <end position="333"/>
    </location>
</feature>
<dbReference type="KEGG" id="phet:94289030"/>
<protein>
    <recommendedName>
        <fullName evidence="7">SNF2 N-terminal domain family protein</fullName>
    </recommendedName>
</protein>
<dbReference type="Proteomes" id="UP000674318">
    <property type="component" value="Unassembled WGS sequence"/>
</dbReference>
<dbReference type="Gene3D" id="3.40.50.10810">
    <property type="entry name" value="Tandem AAA-ATPase domain"/>
    <property type="match status" value="1"/>
</dbReference>
<dbReference type="Pfam" id="PF00176">
    <property type="entry name" value="SNF2-rel_dom"/>
    <property type="match status" value="1"/>
</dbReference>
<dbReference type="InterPro" id="IPR014001">
    <property type="entry name" value="Helicase_ATP-bd"/>
</dbReference>
<keyword evidence="6" id="KW-1185">Reference proteome</keyword>
<organism evidence="5 6">
    <name type="scientific">Porcisia hertigi</name>
    <dbReference type="NCBI Taxonomy" id="2761500"/>
    <lineage>
        <taxon>Eukaryota</taxon>
        <taxon>Discoba</taxon>
        <taxon>Euglenozoa</taxon>
        <taxon>Kinetoplastea</taxon>
        <taxon>Metakinetoplastina</taxon>
        <taxon>Trypanosomatida</taxon>
        <taxon>Trypanosomatidae</taxon>
        <taxon>Leishmaniinae</taxon>
        <taxon>Porcisia</taxon>
    </lineage>
</organism>
<evidence type="ECO:0000313" key="5">
    <source>
        <dbReference type="EMBL" id="KAG5498643.1"/>
    </source>
</evidence>
<feature type="compositionally biased region" description="Gly residues" evidence="2">
    <location>
        <begin position="1303"/>
        <end position="1315"/>
    </location>
</feature>
<evidence type="ECO:0008006" key="7">
    <source>
        <dbReference type="Google" id="ProtNLM"/>
    </source>
</evidence>
<evidence type="ECO:0000313" key="6">
    <source>
        <dbReference type="Proteomes" id="UP000674318"/>
    </source>
</evidence>
<dbReference type="GO" id="GO:0016787">
    <property type="term" value="F:hydrolase activity"/>
    <property type="evidence" value="ECO:0007669"/>
    <property type="project" value="UniProtKB-KW"/>
</dbReference>
<proteinExistence type="predicted"/>
<dbReference type="InterPro" id="IPR049730">
    <property type="entry name" value="SNF2/RAD54-like_C"/>
</dbReference>
<dbReference type="CDD" id="cd18793">
    <property type="entry name" value="SF2_C_SNF"/>
    <property type="match status" value="1"/>
</dbReference>
<dbReference type="GeneID" id="94289030"/>
<dbReference type="PROSITE" id="PS51194">
    <property type="entry name" value="HELICASE_CTER"/>
    <property type="match status" value="1"/>
</dbReference>
<feature type="region of interest" description="Disordered" evidence="2">
    <location>
        <begin position="1299"/>
        <end position="1321"/>
    </location>
</feature>